<feature type="domain" description="Tyrosine-protein phosphatase" evidence="13">
    <location>
        <begin position="1053"/>
        <end position="1309"/>
    </location>
</feature>
<dbReference type="SMART" id="SM00060">
    <property type="entry name" value="FN3"/>
    <property type="match status" value="5"/>
</dbReference>
<feature type="domain" description="Tyrosine specific protein phosphatases" evidence="14">
    <location>
        <begin position="1226"/>
        <end position="1300"/>
    </location>
</feature>
<feature type="domain" description="Fibronectin type-III" evidence="15">
    <location>
        <begin position="400"/>
        <end position="493"/>
    </location>
</feature>
<evidence type="ECO:0000256" key="2">
    <source>
        <dbReference type="ARBA" id="ARBA00013064"/>
    </source>
</evidence>
<feature type="domain" description="Fibronectin type-III" evidence="15">
    <location>
        <begin position="601"/>
        <end position="705"/>
    </location>
</feature>
<evidence type="ECO:0000256" key="4">
    <source>
        <dbReference type="ARBA" id="ARBA00022729"/>
    </source>
</evidence>
<feature type="domain" description="Fibronectin type-III" evidence="15">
    <location>
        <begin position="310"/>
        <end position="399"/>
    </location>
</feature>
<evidence type="ECO:0000256" key="8">
    <source>
        <dbReference type="ARBA" id="ARBA00022989"/>
    </source>
</evidence>
<evidence type="ECO:0000256" key="6">
    <source>
        <dbReference type="ARBA" id="ARBA00022801"/>
    </source>
</evidence>
<dbReference type="Proteomes" id="UP000594454">
    <property type="component" value="Chromosome 4"/>
</dbReference>
<evidence type="ECO:0000259" key="15">
    <source>
        <dbReference type="PROSITE" id="PS50853"/>
    </source>
</evidence>
<organism evidence="16 17">
    <name type="scientific">Hermetia illucens</name>
    <name type="common">Black soldier fly</name>
    <dbReference type="NCBI Taxonomy" id="343691"/>
    <lineage>
        <taxon>Eukaryota</taxon>
        <taxon>Metazoa</taxon>
        <taxon>Ecdysozoa</taxon>
        <taxon>Arthropoda</taxon>
        <taxon>Hexapoda</taxon>
        <taxon>Insecta</taxon>
        <taxon>Pterygota</taxon>
        <taxon>Neoptera</taxon>
        <taxon>Endopterygota</taxon>
        <taxon>Diptera</taxon>
        <taxon>Brachycera</taxon>
        <taxon>Stratiomyomorpha</taxon>
        <taxon>Stratiomyidae</taxon>
        <taxon>Hermetiinae</taxon>
        <taxon>Hermetia</taxon>
    </lineage>
</organism>
<dbReference type="FunCoup" id="A0A7R8UZE4">
    <property type="interactions" value="35"/>
</dbReference>
<dbReference type="SMART" id="SM00404">
    <property type="entry name" value="PTPc_motif"/>
    <property type="match status" value="1"/>
</dbReference>
<keyword evidence="10" id="KW-0325">Glycoprotein</keyword>
<dbReference type="PANTHER" id="PTHR46957:SF3">
    <property type="entry name" value="CYTOKINE RECEPTOR"/>
    <property type="match status" value="1"/>
</dbReference>
<dbReference type="InterPro" id="IPR041201">
    <property type="entry name" value="PTPRJ_TM"/>
</dbReference>
<reference evidence="16 17" key="1">
    <citation type="submission" date="2020-11" db="EMBL/GenBank/DDBJ databases">
        <authorList>
            <person name="Wallbank WR R."/>
            <person name="Pardo Diaz C."/>
            <person name="Kozak K."/>
            <person name="Martin S."/>
            <person name="Jiggins C."/>
            <person name="Moest M."/>
            <person name="Warren A I."/>
            <person name="Generalovic N T."/>
            <person name="Byers J.R.P. K."/>
            <person name="Montejo-Kovacevich G."/>
            <person name="Yen C E."/>
        </authorList>
    </citation>
    <scope>NUCLEOTIDE SEQUENCE [LARGE SCALE GENOMIC DNA]</scope>
</reference>
<dbReference type="Gene3D" id="2.60.40.10">
    <property type="entry name" value="Immunoglobulins"/>
    <property type="match status" value="3"/>
</dbReference>
<dbReference type="GO" id="GO:0048666">
    <property type="term" value="P:neuron development"/>
    <property type="evidence" value="ECO:0007669"/>
    <property type="project" value="UniProtKB-ARBA"/>
</dbReference>
<dbReference type="Gene3D" id="3.90.190.10">
    <property type="entry name" value="Protein tyrosine phosphatase superfamily"/>
    <property type="match status" value="1"/>
</dbReference>
<dbReference type="InterPro" id="IPR029021">
    <property type="entry name" value="Prot-tyrosine_phosphatase-like"/>
</dbReference>
<dbReference type="PROSITE" id="PS50056">
    <property type="entry name" value="TYR_PHOSPHATASE_2"/>
    <property type="match status" value="1"/>
</dbReference>
<keyword evidence="3 12" id="KW-0812">Transmembrane</keyword>
<dbReference type="InParanoid" id="A0A7R8UZE4"/>
<keyword evidence="6" id="KW-0378">Hydrolase</keyword>
<sequence length="1355" mass="154320">MDVWIKQWKCNMIQNLFLICYFLVIVNISSHVCFSEEGAEDNITLNFTSYPTYIEFETEYEDYNLTEVTCNLPTIESRMLRESLYCKDLQPCTTYSVTAKVKFLDESISNHFQYATTTYEAPTFEYNPIPFFDSIYLIWNITSRNCVKEIKVEVVGDGGFKETSRNPGYTEDLTVDNLLPCSIYNVTMSLTDINGQVLGNKSESVATENVDTGPAKSVECNVTENSVLITWEEPKYPTCVEVYYLFLMTEDCYSTNADLCTTIYNVSSTRPRQLTIDNLEGCENYVLKISVNGDHSNSSSIHEFSTEILDPGPVVDFRESSLLSTNVTLVWSPPKDNHLCVKHYIIGMVDSDESFNVTEETFTFENLLPCARYEIEIAAVSLNDVIGEWTRRNVTMPYDRPSGIRDENVKAYPKEMGIEWAEPDFANLCVVNYKVLIQNEEISYKFETVVKDRSLYIDGLYSCMTYTVSITPVTLNKESPDGETVVFSATTGATVVDTKDAEFDPKVYNRSISIRFVNKDEKNNCQMLFVQFTCDSDTDAPIRHAEVTLPVTQGSHMPFTGVLEPLSPATQYICKVSVYNIDGWSASKAGSLLTTPDYPGPPQNITLRSLSSTAFNIKWQAPRYRNGNLALYRLYIQTIGPKYKIPKRCDTIKIVQLNQNVEATKTEWTFLEASPYFEYSVQVAASNEIGVGEFSNAVTIVTHSSRSDPVKQFSVGSIEGPELSETYKANVTIQWSLPCYTHGPVVAFEGAFIGERVGFDTEYIPWSLSVNSSDEDSNETFEWVQDRLKPEYNYTTSISVLVDEAVNSLESKLTFISPSGIPPKPNVSYNGDVDVFSAPNPTESAYARLSTDILNSDMGRILYISLLISEKGCQSDPSPKMALIDSEKEWPDVPSWADVQKDACIKQYQTTPKRWSPTPVLVNADHTRTMSIIQYVVGGEDCSSSRSQQDYCNGPLKPGVEYVLVVRLFTSSGYADGNCLYFRTDSKVEVQFVLLMIISCLLIAFFLGFLYLWITKKIVWHGEPFIGVEEHTGDITSKNFLNYYEEIVKSDKLNREFKELTAISNELNLSNVASTSNETKNRYSNIFPYDKNRVILDCDSDGADYINASFINGYKRRKEYIATQGPKPETFVDFWRMIIQYNVRLIVMVTQFREGETVKCHQYFPFINKEMRIGLNIKATCKKETHFENYVRRELLVEHSSDCVSRTVVHYLFRKWPDHDCPDDVTHLIEFVRKVKHEKIPRHSPVIVHCSAGVGRTGTFIGLDIIMQRLKSENRISIYDTVKQLRFQRMKMVQTIQQYQFLYKCAYHLVQKKYPSSSKKHQKKNGVSEAIENNYKNSILNTRNGKCINRAESIM</sequence>
<evidence type="ECO:0000259" key="13">
    <source>
        <dbReference type="PROSITE" id="PS50055"/>
    </source>
</evidence>
<keyword evidence="8 12" id="KW-1133">Transmembrane helix</keyword>
<dbReference type="SMART" id="SM00194">
    <property type="entry name" value="PTPc"/>
    <property type="match status" value="1"/>
</dbReference>
<keyword evidence="7" id="KW-0904">Protein phosphatase</keyword>
<dbReference type="PRINTS" id="PR00700">
    <property type="entry name" value="PRTYPHPHTASE"/>
</dbReference>
<feature type="domain" description="Fibronectin type-III" evidence="15">
    <location>
        <begin position="213"/>
        <end position="309"/>
    </location>
</feature>
<dbReference type="GO" id="GO:0009653">
    <property type="term" value="P:anatomical structure morphogenesis"/>
    <property type="evidence" value="ECO:0007669"/>
    <property type="project" value="UniProtKB-ARBA"/>
</dbReference>
<dbReference type="InterPro" id="IPR016130">
    <property type="entry name" value="Tyr_Pase_AS"/>
</dbReference>
<evidence type="ECO:0000256" key="1">
    <source>
        <dbReference type="ARBA" id="ARBA00004479"/>
    </source>
</evidence>
<dbReference type="InterPro" id="IPR036116">
    <property type="entry name" value="FN3_sf"/>
</dbReference>
<evidence type="ECO:0000256" key="5">
    <source>
        <dbReference type="ARBA" id="ARBA00022737"/>
    </source>
</evidence>
<keyword evidence="9 12" id="KW-0472">Membrane</keyword>
<dbReference type="InterPro" id="IPR013783">
    <property type="entry name" value="Ig-like_fold"/>
</dbReference>
<comment type="catalytic activity">
    <reaction evidence="11">
        <text>O-phospho-L-tyrosyl-[protein] + H2O = L-tyrosyl-[protein] + phosphate</text>
        <dbReference type="Rhea" id="RHEA:10684"/>
        <dbReference type="Rhea" id="RHEA-COMP:10136"/>
        <dbReference type="Rhea" id="RHEA-COMP:20101"/>
        <dbReference type="ChEBI" id="CHEBI:15377"/>
        <dbReference type="ChEBI" id="CHEBI:43474"/>
        <dbReference type="ChEBI" id="CHEBI:46858"/>
        <dbReference type="ChEBI" id="CHEBI:61978"/>
        <dbReference type="EC" id="3.1.3.48"/>
    </reaction>
</comment>
<accession>A0A7R8UZE4</accession>
<dbReference type="PROSITE" id="PS00383">
    <property type="entry name" value="TYR_PHOSPHATASE_1"/>
    <property type="match status" value="1"/>
</dbReference>
<dbReference type="GO" id="GO:0004725">
    <property type="term" value="F:protein tyrosine phosphatase activity"/>
    <property type="evidence" value="ECO:0007669"/>
    <property type="project" value="UniProtKB-EC"/>
</dbReference>
<dbReference type="InterPro" id="IPR000387">
    <property type="entry name" value="Tyr_Pase_dom"/>
</dbReference>
<dbReference type="OrthoDB" id="5854685at2759"/>
<dbReference type="InterPro" id="IPR050713">
    <property type="entry name" value="RTP_Phos/Ushers"/>
</dbReference>
<dbReference type="SUPFAM" id="SSF52799">
    <property type="entry name" value="(Phosphotyrosine protein) phosphatases II"/>
    <property type="match status" value="1"/>
</dbReference>
<dbReference type="PROSITE" id="PS50055">
    <property type="entry name" value="TYR_PHOSPHATASE_PTP"/>
    <property type="match status" value="1"/>
</dbReference>
<feature type="transmembrane region" description="Helical" evidence="12">
    <location>
        <begin position="992"/>
        <end position="1014"/>
    </location>
</feature>
<protein>
    <recommendedName>
        <fullName evidence="2">protein-tyrosine-phosphatase</fullName>
        <ecNumber evidence="2">3.1.3.48</ecNumber>
    </recommendedName>
</protein>
<dbReference type="Pfam" id="PF00041">
    <property type="entry name" value="fn3"/>
    <property type="match status" value="2"/>
</dbReference>
<dbReference type="Pfam" id="PF00102">
    <property type="entry name" value="Y_phosphatase"/>
    <property type="match status" value="1"/>
</dbReference>
<dbReference type="PROSITE" id="PS50853">
    <property type="entry name" value="FN3"/>
    <property type="match status" value="4"/>
</dbReference>
<evidence type="ECO:0000256" key="11">
    <source>
        <dbReference type="ARBA" id="ARBA00051722"/>
    </source>
</evidence>
<keyword evidence="4" id="KW-0732">Signal</keyword>
<evidence type="ECO:0000256" key="7">
    <source>
        <dbReference type="ARBA" id="ARBA00022912"/>
    </source>
</evidence>
<dbReference type="Pfam" id="PF18861">
    <property type="entry name" value="PTP_tm"/>
    <property type="match status" value="1"/>
</dbReference>
<dbReference type="OMA" id="GNTIKCH"/>
<name>A0A7R8UZE4_HERIL</name>
<dbReference type="InterPro" id="IPR000242">
    <property type="entry name" value="PTP_cat"/>
</dbReference>
<evidence type="ECO:0000256" key="3">
    <source>
        <dbReference type="ARBA" id="ARBA00022692"/>
    </source>
</evidence>
<evidence type="ECO:0000256" key="10">
    <source>
        <dbReference type="ARBA" id="ARBA00023180"/>
    </source>
</evidence>
<dbReference type="GO" id="GO:0016020">
    <property type="term" value="C:membrane"/>
    <property type="evidence" value="ECO:0007669"/>
    <property type="project" value="UniProtKB-SubCell"/>
</dbReference>
<evidence type="ECO:0000259" key="14">
    <source>
        <dbReference type="PROSITE" id="PS50056"/>
    </source>
</evidence>
<evidence type="ECO:0000313" key="16">
    <source>
        <dbReference type="EMBL" id="CAD7089421.1"/>
    </source>
</evidence>
<dbReference type="PANTHER" id="PTHR46957">
    <property type="entry name" value="CYTOKINE RECEPTOR"/>
    <property type="match status" value="1"/>
</dbReference>
<dbReference type="CDD" id="cd00063">
    <property type="entry name" value="FN3"/>
    <property type="match status" value="2"/>
</dbReference>
<dbReference type="InterPro" id="IPR003961">
    <property type="entry name" value="FN3_dom"/>
</dbReference>
<evidence type="ECO:0000256" key="12">
    <source>
        <dbReference type="SAM" id="Phobius"/>
    </source>
</evidence>
<dbReference type="InterPro" id="IPR003595">
    <property type="entry name" value="Tyr_Pase_cat"/>
</dbReference>
<dbReference type="EC" id="3.1.3.48" evidence="2"/>
<keyword evidence="5" id="KW-0677">Repeat</keyword>
<dbReference type="FunFam" id="3.90.190.10:FF:000102">
    <property type="entry name" value="Receptor-type tyrosine-protein phosphatase"/>
    <property type="match status" value="1"/>
</dbReference>
<comment type="subcellular location">
    <subcellularLocation>
        <location evidence="1">Membrane</location>
        <topology evidence="1">Single-pass type I membrane protein</topology>
    </subcellularLocation>
</comment>
<dbReference type="EMBL" id="LR899012">
    <property type="protein sequence ID" value="CAD7089421.1"/>
    <property type="molecule type" value="Genomic_DNA"/>
</dbReference>
<dbReference type="CDD" id="cd00047">
    <property type="entry name" value="PTPc"/>
    <property type="match status" value="1"/>
</dbReference>
<evidence type="ECO:0000256" key="9">
    <source>
        <dbReference type="ARBA" id="ARBA00023136"/>
    </source>
</evidence>
<gene>
    <name evidence="16" type="ORF">HERILL_LOCUS11975</name>
</gene>
<evidence type="ECO:0000313" key="17">
    <source>
        <dbReference type="Proteomes" id="UP000594454"/>
    </source>
</evidence>
<dbReference type="SUPFAM" id="SSF49265">
    <property type="entry name" value="Fibronectin type III"/>
    <property type="match status" value="3"/>
</dbReference>
<proteinExistence type="predicted"/>
<keyword evidence="17" id="KW-1185">Reference proteome</keyword>